<gene>
    <name evidence="2" type="ORF">CLF_111505</name>
</gene>
<feature type="region of interest" description="Disordered" evidence="1">
    <location>
        <begin position="573"/>
        <end position="647"/>
    </location>
</feature>
<dbReference type="AlphaFoldDB" id="G7YV06"/>
<feature type="region of interest" description="Disordered" evidence="1">
    <location>
        <begin position="283"/>
        <end position="339"/>
    </location>
</feature>
<feature type="compositionally biased region" description="Low complexity" evidence="1">
    <location>
        <begin position="224"/>
        <end position="235"/>
    </location>
</feature>
<feature type="compositionally biased region" description="Low complexity" evidence="1">
    <location>
        <begin position="72"/>
        <end position="83"/>
    </location>
</feature>
<keyword evidence="3" id="KW-1185">Reference proteome</keyword>
<dbReference type="EMBL" id="DF144378">
    <property type="protein sequence ID" value="GAA56786.1"/>
    <property type="molecule type" value="Genomic_DNA"/>
</dbReference>
<sequence length="884" mass="97978">MVPDVLEKTFDSTKFDSDASMDKDIFQLGLQLDDLEACFRIKNSILNLPSDTGDGDVHSSQPSDSHHSADLTTHSHGTGTSSSPRHSNSLAENESYPSSLHSSSPVKDNFCALDSLYLHLMDQYKTACKQLPLTSDRAQQLHDLMKHLFDLAHAADGQSSVIPTADELENLLQMDGDARKLDEQVNRMSIREKKLSVDSQVTYNSTASSTGVNRRSVIANELQSSPSSSSSSARSGHLRNRSYANSRSVPVTIMHVPPQSTQLDVSSSTTQDSGLFISSVASVRSKTKTKLPSRTTPRLSSNSTAHERCPIPADLDASSTVQSTPTYGQTRERVAGTSLPHSSSVFLSTRKTNQLSRASQTPPLQSTVEPAVRYRSTKAEALNLNRIDESMAVLRRNGVAPGRLSSCKNASLRRTILPGHRYRWPLHLAVISKYDSMTEACDGHRVRLPMKLSCETFRRLSWTYEKVYTRSTIATSLHIQSMDVADEELQYTRYGLDSMTHTLGQPVSILALVLPLGGMAARHRKSVLQLNSAVQLAHTRKTKLHRRLVPMSEQPLCTSRMYVTENAATQPTRIVPSVQQRQQPVMEKSCEADSNSDPYVTSDEEERTRSADDCSTQSDYSMKLTSPTSRNDHAHRTQPHHTSSPITVPIYTSNSKAPFPPNDTTVNPPNSSLKQLFRRQLNRRISARTARVVPNTCSAAKPMWSLGHLTVGLGVRKIALSLTEQLIHNVIANQNDRMTSYSGNLTNDIAVVKMQINRIVVQQANGLFFDLILCVIAGLSERMFSGFGPACQHLVVVKFRSTIRLCVWQIYGGFQWSFHPFSGPSRCRKALYTRFILVSIIKMSIRLTSREIRTCNPPVRGSTMNGRSVVWSINRSAVTHPFGA</sequence>
<evidence type="ECO:0000256" key="1">
    <source>
        <dbReference type="SAM" id="MobiDB-lite"/>
    </source>
</evidence>
<feature type="compositionally biased region" description="Polar residues" evidence="1">
    <location>
        <begin position="613"/>
        <end position="629"/>
    </location>
</feature>
<feature type="compositionally biased region" description="Low complexity" evidence="1">
    <location>
        <begin position="95"/>
        <end position="104"/>
    </location>
</feature>
<dbReference type="Proteomes" id="UP000008909">
    <property type="component" value="Unassembled WGS sequence"/>
</dbReference>
<feature type="compositionally biased region" description="Polar residues" evidence="1">
    <location>
        <begin position="292"/>
        <end position="304"/>
    </location>
</feature>
<reference key="2">
    <citation type="submission" date="2011-10" db="EMBL/GenBank/DDBJ databases">
        <title>The genome and transcriptome sequence of Clonorchis sinensis provide insights into the carcinogenic liver fluke.</title>
        <authorList>
            <person name="Wang X."/>
            <person name="Huang Y."/>
            <person name="Chen W."/>
            <person name="Liu H."/>
            <person name="Guo L."/>
            <person name="Chen Y."/>
            <person name="Luo F."/>
            <person name="Zhou W."/>
            <person name="Sun J."/>
            <person name="Mao Q."/>
            <person name="Liang P."/>
            <person name="Zhou C."/>
            <person name="Tian Y."/>
            <person name="Men J."/>
            <person name="Lv X."/>
            <person name="Huang L."/>
            <person name="Zhou J."/>
            <person name="Hu Y."/>
            <person name="Li R."/>
            <person name="Zhang F."/>
            <person name="Lei H."/>
            <person name="Li X."/>
            <person name="Hu X."/>
            <person name="Liang C."/>
            <person name="Xu J."/>
            <person name="Wu Z."/>
            <person name="Yu X."/>
        </authorList>
    </citation>
    <scope>NUCLEOTIDE SEQUENCE</scope>
    <source>
        <strain>Henan</strain>
    </source>
</reference>
<feature type="compositionally biased region" description="Polar residues" evidence="1">
    <location>
        <begin position="317"/>
        <end position="329"/>
    </location>
</feature>
<feature type="region of interest" description="Disordered" evidence="1">
    <location>
        <begin position="221"/>
        <end position="241"/>
    </location>
</feature>
<proteinExistence type="predicted"/>
<reference evidence="2" key="1">
    <citation type="journal article" date="2011" name="Genome Biol.">
        <title>The draft genome of the carcinogenic human liver fluke Clonorchis sinensis.</title>
        <authorList>
            <person name="Wang X."/>
            <person name="Chen W."/>
            <person name="Huang Y."/>
            <person name="Sun J."/>
            <person name="Men J."/>
            <person name="Liu H."/>
            <person name="Luo F."/>
            <person name="Guo L."/>
            <person name="Lv X."/>
            <person name="Deng C."/>
            <person name="Zhou C."/>
            <person name="Fan Y."/>
            <person name="Li X."/>
            <person name="Huang L."/>
            <person name="Hu Y."/>
            <person name="Liang C."/>
            <person name="Hu X."/>
            <person name="Xu J."/>
            <person name="Yu X."/>
        </authorList>
    </citation>
    <scope>NUCLEOTIDE SEQUENCE [LARGE SCALE GENOMIC DNA]</scope>
    <source>
        <strain evidence="2">Henan</strain>
    </source>
</reference>
<evidence type="ECO:0000313" key="2">
    <source>
        <dbReference type="EMBL" id="GAA56786.1"/>
    </source>
</evidence>
<organism evidence="2 3">
    <name type="scientific">Clonorchis sinensis</name>
    <name type="common">Chinese liver fluke</name>
    <dbReference type="NCBI Taxonomy" id="79923"/>
    <lineage>
        <taxon>Eukaryota</taxon>
        <taxon>Metazoa</taxon>
        <taxon>Spiralia</taxon>
        <taxon>Lophotrochozoa</taxon>
        <taxon>Platyhelminthes</taxon>
        <taxon>Trematoda</taxon>
        <taxon>Digenea</taxon>
        <taxon>Opisthorchiida</taxon>
        <taxon>Opisthorchiata</taxon>
        <taxon>Opisthorchiidae</taxon>
        <taxon>Clonorchis</taxon>
    </lineage>
</organism>
<feature type="region of interest" description="Disordered" evidence="1">
    <location>
        <begin position="50"/>
        <end position="104"/>
    </location>
</feature>
<accession>G7YV06</accession>
<name>G7YV06_CLOSI</name>
<protein>
    <submittedName>
        <fullName evidence="2">Uncharacterized protein</fullName>
    </submittedName>
</protein>
<feature type="compositionally biased region" description="Polar residues" evidence="1">
    <location>
        <begin position="573"/>
        <end position="583"/>
    </location>
</feature>
<evidence type="ECO:0000313" key="3">
    <source>
        <dbReference type="Proteomes" id="UP000008909"/>
    </source>
</evidence>